<evidence type="ECO:0000313" key="2">
    <source>
        <dbReference type="EMBL" id="QLD11341.1"/>
    </source>
</evidence>
<feature type="transmembrane region" description="Helical" evidence="1">
    <location>
        <begin position="142"/>
        <end position="163"/>
    </location>
</feature>
<reference evidence="2 3" key="1">
    <citation type="submission" date="2020-06" db="EMBL/GenBank/DDBJ databases">
        <authorList>
            <person name="Jo H."/>
        </authorList>
    </citation>
    <scope>NUCLEOTIDE SEQUENCE [LARGE SCALE GENOMIC DNA]</scope>
    <source>
        <strain evidence="2 3">I46</strain>
    </source>
</reference>
<proteinExistence type="predicted"/>
<sequence length="220" mass="22082">MAFALIQTASRPLLSDDGVAAASPAEADRAVATLRADYERWSRWALGVAAFAATAGGLFVAAGLAATMAALGIVSPADVAVVVVAALLAAAGVALLVALWRSGRALTRGASSWVRAPYANGARAPRGAGWVQARTVNLEPRILVRLITATLALLIAVGGLALFARDVAAGFSLMTVPALLVGLAAGLSGVGQIGGVMRIGGGMSAGDPLWSRLTGTARRS</sequence>
<evidence type="ECO:0000256" key="1">
    <source>
        <dbReference type="SAM" id="Phobius"/>
    </source>
</evidence>
<feature type="transmembrane region" description="Helical" evidence="1">
    <location>
        <begin position="79"/>
        <end position="100"/>
    </location>
</feature>
<dbReference type="AlphaFoldDB" id="A0A7D5IQ26"/>
<dbReference type="Proteomes" id="UP000509638">
    <property type="component" value="Chromosome"/>
</dbReference>
<organism evidence="2 3">
    <name type="scientific">Microbacterium oleivorans</name>
    <dbReference type="NCBI Taxonomy" id="273677"/>
    <lineage>
        <taxon>Bacteria</taxon>
        <taxon>Bacillati</taxon>
        <taxon>Actinomycetota</taxon>
        <taxon>Actinomycetes</taxon>
        <taxon>Micrococcales</taxon>
        <taxon>Microbacteriaceae</taxon>
        <taxon>Microbacterium</taxon>
    </lineage>
</organism>
<dbReference type="EMBL" id="CP058316">
    <property type="protein sequence ID" value="QLD11341.1"/>
    <property type="molecule type" value="Genomic_DNA"/>
</dbReference>
<evidence type="ECO:0000313" key="3">
    <source>
        <dbReference type="Proteomes" id="UP000509638"/>
    </source>
</evidence>
<feature type="transmembrane region" description="Helical" evidence="1">
    <location>
        <begin position="44"/>
        <end position="73"/>
    </location>
</feature>
<feature type="transmembrane region" description="Helical" evidence="1">
    <location>
        <begin position="169"/>
        <end position="190"/>
    </location>
</feature>
<dbReference type="RefSeq" id="WP_178011209.1">
    <property type="nucleotide sequence ID" value="NZ_CP058316.1"/>
</dbReference>
<keyword evidence="1" id="KW-0472">Membrane</keyword>
<gene>
    <name evidence="2" type="ORF">HW566_05860</name>
</gene>
<keyword evidence="1" id="KW-0812">Transmembrane</keyword>
<name>A0A7D5IQ26_9MICO</name>
<accession>A0A7D5IQ26</accession>
<keyword evidence="1" id="KW-1133">Transmembrane helix</keyword>
<protein>
    <submittedName>
        <fullName evidence="2">Uncharacterized protein</fullName>
    </submittedName>
</protein>